<keyword evidence="2" id="KW-0812">Transmembrane</keyword>
<evidence type="ECO:0000313" key="3">
    <source>
        <dbReference type="EMBL" id="KAF4694583.1"/>
    </source>
</evidence>
<name>A0A7J6PEE9_PEROL</name>
<feature type="transmembrane region" description="Helical" evidence="2">
    <location>
        <begin position="37"/>
        <end position="59"/>
    </location>
</feature>
<feature type="region of interest" description="Disordered" evidence="1">
    <location>
        <begin position="288"/>
        <end position="322"/>
    </location>
</feature>
<protein>
    <submittedName>
        <fullName evidence="3">Uncharacterized protein</fullName>
    </submittedName>
</protein>
<feature type="compositionally biased region" description="Polar residues" evidence="1">
    <location>
        <begin position="306"/>
        <end position="316"/>
    </location>
</feature>
<reference evidence="3 4" key="1">
    <citation type="submission" date="2020-04" db="EMBL/GenBank/DDBJ databases">
        <title>Perkinsus olseni comparative genomics.</title>
        <authorList>
            <person name="Bogema D.R."/>
        </authorList>
    </citation>
    <scope>NUCLEOTIDE SEQUENCE [LARGE SCALE GENOMIC DNA]</scope>
    <source>
        <strain evidence="3 4">ATCC PRA-207</strain>
    </source>
</reference>
<keyword evidence="2" id="KW-1133">Transmembrane helix</keyword>
<sequence length="322" mass="36175">MANVCDLACMLLIIFVSAAASFFIPEVVTVGPDGYKIALIVFFFLGLCYLLVQLGYFLYLLRDRGPLGIICDDVDLRHELNGLWNKVMLVCSKDKSGYDFTEEMNQYELRRLSLLLESSVIGDTADGSVNRPVLSEKAKHSTLNLDLVRLAKDRAVPLECLSSGVASLGRWEEVNKYRSQILEDTRNFAARVRQLASETSPIPLEDSSWIRQFPRATILWGTEAYVTDAKVPLGRAWQQRCRQRQSDILELEADPRCVVALGMLDLSSAFAELESRFRVNPRERLNARRRLERQLKAKTKSKPEAESTSGPTSSTAEGHPNA</sequence>
<organism evidence="3 4">
    <name type="scientific">Perkinsus olseni</name>
    <name type="common">Perkinsus atlanticus</name>
    <dbReference type="NCBI Taxonomy" id="32597"/>
    <lineage>
        <taxon>Eukaryota</taxon>
        <taxon>Sar</taxon>
        <taxon>Alveolata</taxon>
        <taxon>Perkinsozoa</taxon>
        <taxon>Perkinsea</taxon>
        <taxon>Perkinsida</taxon>
        <taxon>Perkinsidae</taxon>
        <taxon>Perkinsus</taxon>
    </lineage>
</organism>
<evidence type="ECO:0000313" key="4">
    <source>
        <dbReference type="Proteomes" id="UP000553632"/>
    </source>
</evidence>
<feature type="compositionally biased region" description="Basic residues" evidence="1">
    <location>
        <begin position="288"/>
        <end position="300"/>
    </location>
</feature>
<proteinExistence type="predicted"/>
<comment type="caution">
    <text evidence="3">The sequence shown here is derived from an EMBL/GenBank/DDBJ whole genome shotgun (WGS) entry which is preliminary data.</text>
</comment>
<feature type="transmembrane region" description="Helical" evidence="2">
    <location>
        <begin position="7"/>
        <end position="25"/>
    </location>
</feature>
<dbReference type="AlphaFoldDB" id="A0A7J6PEE9"/>
<gene>
    <name evidence="3" type="ORF">FOZ63_027680</name>
</gene>
<evidence type="ECO:0000256" key="1">
    <source>
        <dbReference type="SAM" id="MobiDB-lite"/>
    </source>
</evidence>
<dbReference type="Proteomes" id="UP000553632">
    <property type="component" value="Unassembled WGS sequence"/>
</dbReference>
<dbReference type="EMBL" id="JABANO010039250">
    <property type="protein sequence ID" value="KAF4694583.1"/>
    <property type="molecule type" value="Genomic_DNA"/>
</dbReference>
<keyword evidence="2" id="KW-0472">Membrane</keyword>
<accession>A0A7J6PEE9</accession>
<keyword evidence="4" id="KW-1185">Reference proteome</keyword>
<evidence type="ECO:0000256" key="2">
    <source>
        <dbReference type="SAM" id="Phobius"/>
    </source>
</evidence>